<reference evidence="2 3" key="1">
    <citation type="submission" date="2018-06" db="EMBL/GenBank/DDBJ databases">
        <title>Extensive metabolic versatility and redundancy in microbially diverse, dynamic hydrothermal sediments.</title>
        <authorList>
            <person name="Dombrowski N."/>
            <person name="Teske A."/>
            <person name="Baker B.J."/>
        </authorList>
    </citation>
    <scope>NUCLEOTIDE SEQUENCE [LARGE SCALE GENOMIC DNA]</scope>
    <source>
        <strain evidence="2">B47_G16</strain>
    </source>
</reference>
<evidence type="ECO:0000313" key="3">
    <source>
        <dbReference type="Proteomes" id="UP000279422"/>
    </source>
</evidence>
<dbReference type="AlphaFoldDB" id="A0A497E1J4"/>
<dbReference type="Pfam" id="PF01208">
    <property type="entry name" value="URO-D"/>
    <property type="match status" value="1"/>
</dbReference>
<dbReference type="InterPro" id="IPR000257">
    <property type="entry name" value="Uroporphyrinogen_deCOase"/>
</dbReference>
<dbReference type="EMBL" id="QMPZ01000183">
    <property type="protein sequence ID" value="RLE07246.1"/>
    <property type="molecule type" value="Genomic_DNA"/>
</dbReference>
<evidence type="ECO:0000259" key="1">
    <source>
        <dbReference type="Pfam" id="PF01208"/>
    </source>
</evidence>
<accession>A0A497E1J4</accession>
<feature type="domain" description="Uroporphyrinogen decarboxylase (URO-D)" evidence="1">
    <location>
        <begin position="210"/>
        <end position="388"/>
    </location>
</feature>
<dbReference type="GO" id="GO:0004853">
    <property type="term" value="F:uroporphyrinogen decarboxylase activity"/>
    <property type="evidence" value="ECO:0007669"/>
    <property type="project" value="InterPro"/>
</dbReference>
<dbReference type="PANTHER" id="PTHR47099">
    <property type="entry name" value="METHYLCOBAMIDE:COM METHYLTRANSFERASE MTBA"/>
    <property type="match status" value="1"/>
</dbReference>
<dbReference type="GO" id="GO:0006779">
    <property type="term" value="P:porphyrin-containing compound biosynthetic process"/>
    <property type="evidence" value="ECO:0007669"/>
    <property type="project" value="InterPro"/>
</dbReference>
<dbReference type="PANTHER" id="PTHR47099:SF1">
    <property type="entry name" value="METHYLCOBAMIDE:COM METHYLTRANSFERASE MTBA"/>
    <property type="match status" value="1"/>
</dbReference>
<dbReference type="Gene3D" id="3.20.20.210">
    <property type="match status" value="1"/>
</dbReference>
<name>A0A497E1J4_UNCAE</name>
<comment type="caution">
    <text evidence="2">The sequence shown here is derived from an EMBL/GenBank/DDBJ whole genome shotgun (WGS) entry which is preliminary data.</text>
</comment>
<sequence>MNLRERFLEIMRNFNTNVRSIKWEFGYWGKTINNWYKQGLPKKNPAPIPTEISSPTASLYTVAWTCENKFRYKDGVENFPDGIAITAGGLYWPTQGLPLDRDVKDYFNMDETQQLIDVNLLFYPMFEPKTLEEDENHLKYQDVDGVIRLFLKETATIPSGWEWPIKDEKSWEEIKKERINFDNIRQRLPKNWDRLVKEYKNRDYPLVLGGYPHGFFGTPAHLLGYDRLFYFYFDKPKLIHDILNTFTELWIAVYSEVLADIEVDAVHIWEDISFGRGSMVSPNIIREFMLPYYKRFTSFLKSRGVDIILVDTDGYCMDIIPLFIEGGITGMYPFEVSCGMDIIKVRKKFPKLQMMGGIPKSDISLGKRRIDEILEPVKEILKTGGYIPFGDHLIPPEIRWNDFTYYRNRLNNIIDEFGK</sequence>
<dbReference type="InterPro" id="IPR038071">
    <property type="entry name" value="UROD/MetE-like_sf"/>
</dbReference>
<evidence type="ECO:0000313" key="2">
    <source>
        <dbReference type="EMBL" id="RLE07246.1"/>
    </source>
</evidence>
<protein>
    <recommendedName>
        <fullName evidence="1">Uroporphyrinogen decarboxylase (URO-D) domain-containing protein</fullName>
    </recommendedName>
</protein>
<gene>
    <name evidence="2" type="ORF">DRJ00_08475</name>
</gene>
<dbReference type="Proteomes" id="UP000279422">
    <property type="component" value="Unassembled WGS sequence"/>
</dbReference>
<dbReference type="InterPro" id="IPR052024">
    <property type="entry name" value="Methanogen_methyltrans"/>
</dbReference>
<organism evidence="2 3">
    <name type="scientific">Aerophobetes bacterium</name>
    <dbReference type="NCBI Taxonomy" id="2030807"/>
    <lineage>
        <taxon>Bacteria</taxon>
        <taxon>Candidatus Aerophobota</taxon>
    </lineage>
</organism>
<proteinExistence type="predicted"/>
<dbReference type="SUPFAM" id="SSF51726">
    <property type="entry name" value="UROD/MetE-like"/>
    <property type="match status" value="1"/>
</dbReference>